<feature type="domain" description="Plus3" evidence="1">
    <location>
        <begin position="121"/>
        <end position="184"/>
    </location>
</feature>
<gene>
    <name evidence="2" type="ORF">SLEP1_g9169</name>
</gene>
<comment type="caution">
    <text evidence="2">The sequence shown here is derived from an EMBL/GenBank/DDBJ whole genome shotgun (WGS) entry which is preliminary data.</text>
</comment>
<dbReference type="GO" id="GO:0003677">
    <property type="term" value="F:DNA binding"/>
    <property type="evidence" value="ECO:0007669"/>
    <property type="project" value="InterPro"/>
</dbReference>
<name>A0AAV5ICG5_9ROSI</name>
<evidence type="ECO:0000313" key="2">
    <source>
        <dbReference type="EMBL" id="GKU95866.1"/>
    </source>
</evidence>
<dbReference type="Proteomes" id="UP001054252">
    <property type="component" value="Unassembled WGS sequence"/>
</dbReference>
<accession>A0AAV5ICG5</accession>
<evidence type="ECO:0000259" key="1">
    <source>
        <dbReference type="PROSITE" id="PS51360"/>
    </source>
</evidence>
<dbReference type="PANTHER" id="PTHR46851:SF22">
    <property type="entry name" value="ZINC ION BINDING _ DNA BINDING PROTEIN"/>
    <property type="match status" value="1"/>
</dbReference>
<organism evidence="2 3">
    <name type="scientific">Rubroshorea leprosula</name>
    <dbReference type="NCBI Taxonomy" id="152421"/>
    <lineage>
        <taxon>Eukaryota</taxon>
        <taxon>Viridiplantae</taxon>
        <taxon>Streptophyta</taxon>
        <taxon>Embryophyta</taxon>
        <taxon>Tracheophyta</taxon>
        <taxon>Spermatophyta</taxon>
        <taxon>Magnoliopsida</taxon>
        <taxon>eudicotyledons</taxon>
        <taxon>Gunneridae</taxon>
        <taxon>Pentapetalae</taxon>
        <taxon>rosids</taxon>
        <taxon>malvids</taxon>
        <taxon>Malvales</taxon>
        <taxon>Dipterocarpaceae</taxon>
        <taxon>Rubroshorea</taxon>
    </lineage>
</organism>
<dbReference type="SUPFAM" id="SSF159042">
    <property type="entry name" value="Plus3-like"/>
    <property type="match status" value="1"/>
</dbReference>
<dbReference type="AlphaFoldDB" id="A0AAV5ICG5"/>
<proteinExistence type="predicted"/>
<protein>
    <recommendedName>
        <fullName evidence="1">Plus3 domain-containing protein</fullName>
    </recommendedName>
</protein>
<dbReference type="InterPro" id="IPR004343">
    <property type="entry name" value="Plus-3_dom"/>
</dbReference>
<dbReference type="PROSITE" id="PS51360">
    <property type="entry name" value="PLUS3"/>
    <property type="match status" value="1"/>
</dbReference>
<keyword evidence="3" id="KW-1185">Reference proteome</keyword>
<dbReference type="PANTHER" id="PTHR46851">
    <property type="entry name" value="OS01G0884500 PROTEIN"/>
    <property type="match status" value="1"/>
</dbReference>
<dbReference type="EMBL" id="BPVZ01000009">
    <property type="protein sequence ID" value="GKU95866.1"/>
    <property type="molecule type" value="Genomic_DNA"/>
</dbReference>
<dbReference type="InterPro" id="IPR036128">
    <property type="entry name" value="Plus3-like_sf"/>
</dbReference>
<sequence>MAVSLYDKMDSINEEKPEELLFKEYLEIIMKEEGLTVDDLHGVQLQIMQHKNTSNMNKILKGKKEAAAISDSKNENVKGSSSWEKGECVMAQHKKHKTLNKYGVSPEKKVDTELQKSCLASKVPENIKLVYLRRSLVEKLLMQSDNFEDKVVGKFHRSQKGVWKWFREYILPSPVGYSLRLYLT</sequence>
<evidence type="ECO:0000313" key="3">
    <source>
        <dbReference type="Proteomes" id="UP001054252"/>
    </source>
</evidence>
<dbReference type="InterPro" id="IPR045894">
    <property type="entry name" value="At5g08430-like"/>
</dbReference>
<reference evidence="2 3" key="1">
    <citation type="journal article" date="2021" name="Commun. Biol.">
        <title>The genome of Shorea leprosula (Dipterocarpaceae) highlights the ecological relevance of drought in aseasonal tropical rainforests.</title>
        <authorList>
            <person name="Ng K.K.S."/>
            <person name="Kobayashi M.J."/>
            <person name="Fawcett J.A."/>
            <person name="Hatakeyama M."/>
            <person name="Paape T."/>
            <person name="Ng C.H."/>
            <person name="Ang C.C."/>
            <person name="Tnah L.H."/>
            <person name="Lee C.T."/>
            <person name="Nishiyama T."/>
            <person name="Sese J."/>
            <person name="O'Brien M.J."/>
            <person name="Copetti D."/>
            <person name="Mohd Noor M.I."/>
            <person name="Ong R.C."/>
            <person name="Putra M."/>
            <person name="Sireger I.Z."/>
            <person name="Indrioko S."/>
            <person name="Kosugi Y."/>
            <person name="Izuno A."/>
            <person name="Isagi Y."/>
            <person name="Lee S.L."/>
            <person name="Shimizu K.K."/>
        </authorList>
    </citation>
    <scope>NUCLEOTIDE SEQUENCE [LARGE SCALE GENOMIC DNA]</scope>
    <source>
        <strain evidence="2">214</strain>
    </source>
</reference>
<dbReference type="Gene3D" id="3.90.70.200">
    <property type="entry name" value="Plus-3 domain"/>
    <property type="match status" value="1"/>
</dbReference>